<evidence type="ECO:0000256" key="6">
    <source>
        <dbReference type="ARBA" id="ARBA00022777"/>
    </source>
</evidence>
<dbReference type="Gene3D" id="1.10.287.130">
    <property type="match status" value="1"/>
</dbReference>
<dbReference type="PANTHER" id="PTHR43065:SF10">
    <property type="entry name" value="PEROXIDE STRESS-ACTIVATED HISTIDINE KINASE MAK3"/>
    <property type="match status" value="1"/>
</dbReference>
<evidence type="ECO:0000256" key="9">
    <source>
        <dbReference type="SAM" id="Phobius"/>
    </source>
</evidence>
<dbReference type="PROSITE" id="PS50109">
    <property type="entry name" value="HIS_KIN"/>
    <property type="match status" value="1"/>
</dbReference>
<keyword evidence="9" id="KW-0472">Membrane</keyword>
<dbReference type="KEGG" id="bwh:A9C19_16380"/>
<accession>A0A1L3MV32</accession>
<dbReference type="InterPro" id="IPR036890">
    <property type="entry name" value="HATPase_C_sf"/>
</dbReference>
<dbReference type="PANTHER" id="PTHR43065">
    <property type="entry name" value="SENSOR HISTIDINE KINASE"/>
    <property type="match status" value="1"/>
</dbReference>
<evidence type="ECO:0000256" key="7">
    <source>
        <dbReference type="ARBA" id="ARBA00022840"/>
    </source>
</evidence>
<evidence type="ECO:0000259" key="10">
    <source>
        <dbReference type="PROSITE" id="PS50109"/>
    </source>
</evidence>
<keyword evidence="5" id="KW-0547">Nucleotide-binding</keyword>
<dbReference type="OrthoDB" id="2710763at2"/>
<dbReference type="AlphaFoldDB" id="A0A1L3MV32"/>
<comment type="catalytic activity">
    <reaction evidence="1">
        <text>ATP + protein L-histidine = ADP + protein N-phospho-L-histidine.</text>
        <dbReference type="EC" id="2.7.13.3"/>
    </reaction>
</comment>
<evidence type="ECO:0000313" key="12">
    <source>
        <dbReference type="Proteomes" id="UP000181936"/>
    </source>
</evidence>
<feature type="domain" description="Histidine kinase" evidence="10">
    <location>
        <begin position="261"/>
        <end position="471"/>
    </location>
</feature>
<dbReference type="Pfam" id="PF02518">
    <property type="entry name" value="HATPase_c"/>
    <property type="match status" value="1"/>
</dbReference>
<dbReference type="SMART" id="SM00387">
    <property type="entry name" value="HATPase_c"/>
    <property type="match status" value="1"/>
</dbReference>
<evidence type="ECO:0000256" key="4">
    <source>
        <dbReference type="ARBA" id="ARBA00022679"/>
    </source>
</evidence>
<keyword evidence="7" id="KW-0067">ATP-binding</keyword>
<reference evidence="11 12" key="1">
    <citation type="journal article" date="2016" name="Sci. Rep.">
        <title>Complete genome sequence and transcriptomic analysis of a novel marine strain Bacillus weihaiensis reveals the mechanism of brown algae degradation.</title>
        <authorList>
            <person name="Zhu Y."/>
            <person name="Chen P."/>
            <person name="Bao Y."/>
            <person name="Men Y."/>
            <person name="Zeng Y."/>
            <person name="Yang J."/>
            <person name="Sun J."/>
            <person name="Sun Y."/>
        </authorList>
    </citation>
    <scope>NUCLEOTIDE SEQUENCE [LARGE SCALE GENOMIC DNA]</scope>
    <source>
        <strain evidence="11 12">Alg07</strain>
    </source>
</reference>
<feature type="transmembrane region" description="Helical" evidence="9">
    <location>
        <begin position="214"/>
        <end position="232"/>
    </location>
</feature>
<protein>
    <recommendedName>
        <fullName evidence="2">histidine kinase</fullName>
        <ecNumber evidence="2">2.7.13.3</ecNumber>
    </recommendedName>
</protein>
<dbReference type="Proteomes" id="UP000181936">
    <property type="component" value="Chromosome"/>
</dbReference>
<keyword evidence="9" id="KW-1133">Transmembrane helix</keyword>
<feature type="transmembrane region" description="Helical" evidence="9">
    <location>
        <begin position="157"/>
        <end position="176"/>
    </location>
</feature>
<dbReference type="GO" id="GO:0000155">
    <property type="term" value="F:phosphorelay sensor kinase activity"/>
    <property type="evidence" value="ECO:0007669"/>
    <property type="project" value="InterPro"/>
</dbReference>
<evidence type="ECO:0000256" key="2">
    <source>
        <dbReference type="ARBA" id="ARBA00012438"/>
    </source>
</evidence>
<dbReference type="InterPro" id="IPR005467">
    <property type="entry name" value="His_kinase_dom"/>
</dbReference>
<proteinExistence type="predicted"/>
<dbReference type="STRING" id="1547283.A9C19_16380"/>
<dbReference type="RefSeq" id="WP_072580994.1">
    <property type="nucleotide sequence ID" value="NZ_CP016020.1"/>
</dbReference>
<evidence type="ECO:0000313" key="11">
    <source>
        <dbReference type="EMBL" id="APH06192.1"/>
    </source>
</evidence>
<dbReference type="EC" id="2.7.13.3" evidence="2"/>
<keyword evidence="9" id="KW-0812">Transmembrane</keyword>
<dbReference type="SUPFAM" id="SSF47384">
    <property type="entry name" value="Homodimeric domain of signal transducing histidine kinase"/>
    <property type="match status" value="1"/>
</dbReference>
<evidence type="ECO:0000256" key="3">
    <source>
        <dbReference type="ARBA" id="ARBA00022553"/>
    </source>
</evidence>
<evidence type="ECO:0000256" key="5">
    <source>
        <dbReference type="ARBA" id="ARBA00022741"/>
    </source>
</evidence>
<keyword evidence="8" id="KW-0902">Two-component regulatory system</keyword>
<keyword evidence="6" id="KW-0418">Kinase</keyword>
<feature type="transmembrane region" description="Helical" evidence="9">
    <location>
        <begin position="32"/>
        <end position="56"/>
    </location>
</feature>
<feature type="transmembrane region" description="Helical" evidence="9">
    <location>
        <begin position="6"/>
        <end position="25"/>
    </location>
</feature>
<dbReference type="SUPFAM" id="SSF55874">
    <property type="entry name" value="ATPase domain of HSP90 chaperone/DNA topoisomerase II/histidine kinase"/>
    <property type="match status" value="1"/>
</dbReference>
<organism evidence="11 12">
    <name type="scientific">Bacillus weihaiensis</name>
    <dbReference type="NCBI Taxonomy" id="1547283"/>
    <lineage>
        <taxon>Bacteria</taxon>
        <taxon>Bacillati</taxon>
        <taxon>Bacillota</taxon>
        <taxon>Bacilli</taxon>
        <taxon>Bacillales</taxon>
        <taxon>Bacillaceae</taxon>
        <taxon>Bacillus</taxon>
    </lineage>
</organism>
<gene>
    <name evidence="11" type="ORF">A9C19_16380</name>
</gene>
<dbReference type="Gene3D" id="3.30.565.10">
    <property type="entry name" value="Histidine kinase-like ATPase, C-terminal domain"/>
    <property type="match status" value="1"/>
</dbReference>
<evidence type="ECO:0000256" key="1">
    <source>
        <dbReference type="ARBA" id="ARBA00000085"/>
    </source>
</evidence>
<name>A0A1L3MV32_9BACI</name>
<keyword evidence="12" id="KW-1185">Reference proteome</keyword>
<keyword evidence="4" id="KW-0808">Transferase</keyword>
<dbReference type="InterPro" id="IPR004358">
    <property type="entry name" value="Sig_transdc_His_kin-like_C"/>
</dbReference>
<dbReference type="InterPro" id="IPR003594">
    <property type="entry name" value="HATPase_dom"/>
</dbReference>
<dbReference type="InterPro" id="IPR036097">
    <property type="entry name" value="HisK_dim/P_sf"/>
</dbReference>
<dbReference type="PRINTS" id="PR00344">
    <property type="entry name" value="BCTRLSENSOR"/>
</dbReference>
<keyword evidence="3" id="KW-0597">Phosphoprotein</keyword>
<dbReference type="GO" id="GO:0005524">
    <property type="term" value="F:ATP binding"/>
    <property type="evidence" value="ECO:0007669"/>
    <property type="project" value="UniProtKB-KW"/>
</dbReference>
<dbReference type="EMBL" id="CP016020">
    <property type="protein sequence ID" value="APH06192.1"/>
    <property type="molecule type" value="Genomic_DNA"/>
</dbReference>
<feature type="transmembrane region" description="Helical" evidence="9">
    <location>
        <begin position="112"/>
        <end position="131"/>
    </location>
</feature>
<feature type="transmembrane region" description="Helical" evidence="9">
    <location>
        <begin position="188"/>
        <end position="208"/>
    </location>
</feature>
<feature type="transmembrane region" description="Helical" evidence="9">
    <location>
        <begin position="68"/>
        <end position="88"/>
    </location>
</feature>
<sequence>MITSLLIITIGLLPLVLALNVISIYKGSELGVALLMYMISITLWQLSIGVLYLHWLLPSEIILQLFRFFRIGPTSFVPITFYIIYLLVSKHAPNIKNTAIYRGFLSIFNKKILWMLIVWSTGIYIMNWTSLGIEGLRTVETKAKSVLLFPVYGDFNFLYLFHTGSIVILVIIIMLLTNGIQNHSLKSFLKSFSLCSMLLFVAGVLNFIPGTGAVLSSFGVIIFTSTIIFSFVRMNNVTTNHYNLLLERQKKLDYLGNVSTSLIHEVKNNLQIIKAYSKLLPESTSLPKESMNMVNMIQLASNQLEELTTSYTDYIHKKSIDFRVVDLNELIDASLHLTNEMTRLKDIDVTFVKNFKNVKAYVSPTYLKQVFINLIKNSSEAIQEDQSDKKIVIETNMIQDKIIIDVSDSGIGIKEYEWEDIFDPFHSSKETGMGIGLPFVRKIMFEHRGEIFVLRSSEAGTTFRCILPQYEFM</sequence>
<evidence type="ECO:0000256" key="8">
    <source>
        <dbReference type="ARBA" id="ARBA00023012"/>
    </source>
</evidence>